<gene>
    <name evidence="1" type="ORF">BCR41DRAFT_353729</name>
</gene>
<evidence type="ECO:0000313" key="1">
    <source>
        <dbReference type="EMBL" id="ORZ15418.1"/>
    </source>
</evidence>
<comment type="caution">
    <text evidence="1">The sequence shown here is derived from an EMBL/GenBank/DDBJ whole genome shotgun (WGS) entry which is preliminary data.</text>
</comment>
<dbReference type="AlphaFoldDB" id="A0A1Y2GM33"/>
<dbReference type="EMBL" id="MCFF01000019">
    <property type="protein sequence ID" value="ORZ15418.1"/>
    <property type="molecule type" value="Genomic_DNA"/>
</dbReference>
<evidence type="ECO:0000313" key="2">
    <source>
        <dbReference type="Proteomes" id="UP000193648"/>
    </source>
</evidence>
<organism evidence="1 2">
    <name type="scientific">Lobosporangium transversale</name>
    <dbReference type="NCBI Taxonomy" id="64571"/>
    <lineage>
        <taxon>Eukaryota</taxon>
        <taxon>Fungi</taxon>
        <taxon>Fungi incertae sedis</taxon>
        <taxon>Mucoromycota</taxon>
        <taxon>Mortierellomycotina</taxon>
        <taxon>Mortierellomycetes</taxon>
        <taxon>Mortierellales</taxon>
        <taxon>Mortierellaceae</taxon>
        <taxon>Lobosporangium</taxon>
    </lineage>
</organism>
<dbReference type="GeneID" id="33566056"/>
<dbReference type="InParanoid" id="A0A1Y2GM33"/>
<reference evidence="1 2" key="1">
    <citation type="submission" date="2016-07" db="EMBL/GenBank/DDBJ databases">
        <title>Pervasive Adenine N6-methylation of Active Genes in Fungi.</title>
        <authorList>
            <consortium name="DOE Joint Genome Institute"/>
            <person name="Mondo S.J."/>
            <person name="Dannebaum R.O."/>
            <person name="Kuo R.C."/>
            <person name="Labutti K."/>
            <person name="Haridas S."/>
            <person name="Kuo A."/>
            <person name="Salamov A."/>
            <person name="Ahrendt S.R."/>
            <person name="Lipzen A."/>
            <person name="Sullivan W."/>
            <person name="Andreopoulos W.B."/>
            <person name="Clum A."/>
            <person name="Lindquist E."/>
            <person name="Daum C."/>
            <person name="Ramamoorthy G.K."/>
            <person name="Gryganskyi A."/>
            <person name="Culley D."/>
            <person name="Magnuson J.K."/>
            <person name="James T.Y."/>
            <person name="O'Malley M.A."/>
            <person name="Stajich J.E."/>
            <person name="Spatafora J.W."/>
            <person name="Visel A."/>
            <person name="Grigoriev I.V."/>
        </authorList>
    </citation>
    <scope>NUCLEOTIDE SEQUENCE [LARGE SCALE GENOMIC DNA]</scope>
    <source>
        <strain evidence="1 2">NRRL 3116</strain>
    </source>
</reference>
<accession>A0A1Y2GM33</accession>
<sequence>MSHQLHWLQTLKQHHHHYHYLGVPESVQGRTLCRQCSASPKRHVHFHLPNQPSRDVIRSTHCYLCNTLPSVRARVVQV</sequence>
<proteinExistence type="predicted"/>
<protein>
    <submittedName>
        <fullName evidence="1">Uncharacterized protein</fullName>
    </submittedName>
</protein>
<keyword evidence="2" id="KW-1185">Reference proteome</keyword>
<dbReference type="RefSeq" id="XP_021881166.1">
    <property type="nucleotide sequence ID" value="XM_022024212.1"/>
</dbReference>
<name>A0A1Y2GM33_9FUNG</name>
<dbReference type="Proteomes" id="UP000193648">
    <property type="component" value="Unassembled WGS sequence"/>
</dbReference>